<dbReference type="GO" id="GO:0006281">
    <property type="term" value="P:DNA repair"/>
    <property type="evidence" value="ECO:0007669"/>
    <property type="project" value="InterPro"/>
</dbReference>
<feature type="compositionally biased region" description="Basic and acidic residues" evidence="1">
    <location>
        <begin position="243"/>
        <end position="258"/>
    </location>
</feature>
<dbReference type="OrthoDB" id="8249012at2759"/>
<dbReference type="STRING" id="1081103.A0A0B2WL65"/>
<dbReference type="RefSeq" id="XP_040677852.1">
    <property type="nucleotide sequence ID" value="XM_040824140.1"/>
</dbReference>
<dbReference type="PANTHER" id="PTHR21521">
    <property type="entry name" value="AMUN, ISOFORM A"/>
    <property type="match status" value="1"/>
</dbReference>
<dbReference type="InterPro" id="IPR011257">
    <property type="entry name" value="DNA_glycosylase"/>
</dbReference>
<proteinExistence type="predicted"/>
<dbReference type="SUPFAM" id="SSF48150">
    <property type="entry name" value="DNA-glycosylase"/>
    <property type="match status" value="1"/>
</dbReference>
<dbReference type="PANTHER" id="PTHR21521:SF0">
    <property type="entry name" value="AMUN, ISOFORM A"/>
    <property type="match status" value="1"/>
</dbReference>
<comment type="caution">
    <text evidence="2">The sequence shown here is derived from an EMBL/GenBank/DDBJ whole genome shotgun (WGS) entry which is preliminary data.</text>
</comment>
<sequence>MSPAAETISKPEFAALLAAYPALIDSIQARTSTYKLQSTRRHLPPPKLTIKITASRKPNQETLKDLDTFRYHRAPLLFSQQSQQMTLPHVQRLVEWKLQADKLQWHPPPASRHGKFRPTLQSLISSNAPLAAQQAISSAVKLYRSSPQANEVQPALAALTQLKGVGPATASLLLSVHDPQNVIFFSDEAYRWLCRGGAAAAPIKYTAGEYAELSRRADELARRLGVSMIDVEKAAYVVVRGAKERAEPASDSKKRAGEDIDQAAEESARRRNTGRAGIPDKAGLRRSQRHKT</sequence>
<dbReference type="GeneID" id="63739797"/>
<protein>
    <submittedName>
        <fullName evidence="2">DNA glycosylase</fullName>
    </submittedName>
</protein>
<evidence type="ECO:0000313" key="2">
    <source>
        <dbReference type="EMBL" id="KHN96786.1"/>
    </source>
</evidence>
<evidence type="ECO:0000256" key="1">
    <source>
        <dbReference type="SAM" id="MobiDB-lite"/>
    </source>
</evidence>
<feature type="region of interest" description="Disordered" evidence="1">
    <location>
        <begin position="243"/>
        <end position="292"/>
    </location>
</feature>
<reference evidence="2 3" key="1">
    <citation type="journal article" date="2014" name="Proc. Natl. Acad. Sci. U.S.A.">
        <title>Trajectory and genomic determinants of fungal-pathogen speciation and host adaptation.</title>
        <authorList>
            <person name="Hu X."/>
            <person name="Xiao G."/>
            <person name="Zheng P."/>
            <person name="Shang Y."/>
            <person name="Su Y."/>
            <person name="Zhang X."/>
            <person name="Liu X."/>
            <person name="Zhan S."/>
            <person name="St Leger R.J."/>
            <person name="Wang C."/>
        </authorList>
    </citation>
    <scope>NUCLEOTIDE SEQUENCE [LARGE SCALE GENOMIC DNA]</scope>
    <source>
        <strain evidence="2 3">ARSEF 1941</strain>
    </source>
</reference>
<keyword evidence="3" id="KW-1185">Reference proteome</keyword>
<dbReference type="Proteomes" id="UP000030816">
    <property type="component" value="Unassembled WGS sequence"/>
</dbReference>
<name>A0A0B2WL65_METAS</name>
<dbReference type="GO" id="GO:0003824">
    <property type="term" value="F:catalytic activity"/>
    <property type="evidence" value="ECO:0007669"/>
    <property type="project" value="InterPro"/>
</dbReference>
<dbReference type="HOGENOM" id="CLU_048127_1_1_1"/>
<gene>
    <name evidence="2" type="ORF">MAM_05342</name>
</gene>
<dbReference type="EMBL" id="AZHE01000013">
    <property type="protein sequence ID" value="KHN96786.1"/>
    <property type="molecule type" value="Genomic_DNA"/>
</dbReference>
<dbReference type="AlphaFoldDB" id="A0A0B2WL65"/>
<evidence type="ECO:0000313" key="3">
    <source>
        <dbReference type="Proteomes" id="UP000030816"/>
    </source>
</evidence>
<accession>A0A0B2WL65</accession>
<organism evidence="2 3">
    <name type="scientific">Metarhizium album (strain ARSEF 1941)</name>
    <dbReference type="NCBI Taxonomy" id="1081103"/>
    <lineage>
        <taxon>Eukaryota</taxon>
        <taxon>Fungi</taxon>
        <taxon>Dikarya</taxon>
        <taxon>Ascomycota</taxon>
        <taxon>Pezizomycotina</taxon>
        <taxon>Sordariomycetes</taxon>
        <taxon>Hypocreomycetidae</taxon>
        <taxon>Hypocreales</taxon>
        <taxon>Clavicipitaceae</taxon>
        <taxon>Metarhizium</taxon>
    </lineage>
</organism>